<feature type="transmembrane region" description="Helical" evidence="1">
    <location>
        <begin position="64"/>
        <end position="82"/>
    </location>
</feature>
<gene>
    <name evidence="2" type="ORF">BD821_11545</name>
</gene>
<accession>A0A2S6FVQ6</accession>
<feature type="transmembrane region" description="Helical" evidence="1">
    <location>
        <begin position="94"/>
        <end position="122"/>
    </location>
</feature>
<proteinExistence type="predicted"/>
<keyword evidence="1" id="KW-1133">Transmembrane helix</keyword>
<sequence length="130" mass="14714">MKMNKRNRINYGILIITVVLLGIGSRKFGYILPRFVASYVGDTLWGLMIFLIIGFLFNYLDTNMVAISSLIFCFFIEFTQLYHSHFIDSIRSTVIGGLILGFGFLWSDLICYSLGIIIGVLIEKGIVLSK</sequence>
<comment type="caution">
    <text evidence="2">The sequence shown here is derived from an EMBL/GenBank/DDBJ whole genome shotgun (WGS) entry which is preliminary data.</text>
</comment>
<feature type="transmembrane region" description="Helical" evidence="1">
    <location>
        <begin position="12"/>
        <end position="30"/>
    </location>
</feature>
<dbReference type="STRING" id="37659.GCA_000703125_00993"/>
<dbReference type="Pfam" id="PF10990">
    <property type="entry name" value="DUF2809"/>
    <property type="match status" value="1"/>
</dbReference>
<evidence type="ECO:0000313" key="2">
    <source>
        <dbReference type="EMBL" id="PPK46921.1"/>
    </source>
</evidence>
<dbReference type="RefSeq" id="WP_226104734.1">
    <property type="nucleotide sequence ID" value="NZ_PTIS01000015.1"/>
</dbReference>
<keyword evidence="1" id="KW-0472">Membrane</keyword>
<dbReference type="Proteomes" id="UP000239863">
    <property type="component" value="Unassembled WGS sequence"/>
</dbReference>
<dbReference type="AlphaFoldDB" id="A0A2S6FVQ6"/>
<dbReference type="InterPro" id="IPR021257">
    <property type="entry name" value="DUF2809"/>
</dbReference>
<dbReference type="EMBL" id="PTIS01000015">
    <property type="protein sequence ID" value="PPK46921.1"/>
    <property type="molecule type" value="Genomic_DNA"/>
</dbReference>
<feature type="transmembrane region" description="Helical" evidence="1">
    <location>
        <begin position="36"/>
        <end position="57"/>
    </location>
</feature>
<keyword evidence="1" id="KW-0812">Transmembrane</keyword>
<evidence type="ECO:0000313" key="3">
    <source>
        <dbReference type="Proteomes" id="UP000239863"/>
    </source>
</evidence>
<protein>
    <submittedName>
        <fullName evidence="2">Uncharacterized protein DUF2809</fullName>
    </submittedName>
</protein>
<name>A0A2S6FVQ6_9CLOT</name>
<evidence type="ECO:0000256" key="1">
    <source>
        <dbReference type="SAM" id="Phobius"/>
    </source>
</evidence>
<organism evidence="2 3">
    <name type="scientific">Clostridium algidicarnis DSM 15099</name>
    <dbReference type="NCBI Taxonomy" id="1121295"/>
    <lineage>
        <taxon>Bacteria</taxon>
        <taxon>Bacillati</taxon>
        <taxon>Bacillota</taxon>
        <taxon>Clostridia</taxon>
        <taxon>Eubacteriales</taxon>
        <taxon>Clostridiaceae</taxon>
        <taxon>Clostridium</taxon>
    </lineage>
</organism>
<reference evidence="2 3" key="1">
    <citation type="submission" date="2018-02" db="EMBL/GenBank/DDBJ databases">
        <title>Genomic Encyclopedia of Archaeal and Bacterial Type Strains, Phase II (KMG-II): from individual species to whole genera.</title>
        <authorList>
            <person name="Goeker M."/>
        </authorList>
    </citation>
    <scope>NUCLEOTIDE SEQUENCE [LARGE SCALE GENOMIC DNA]</scope>
    <source>
        <strain evidence="2 3">DSM 15099</strain>
    </source>
</reference>